<sequence length="467" mass="49170">MARATTEPKRARIPSCLNELSGPPHFCNQLLHLPSNSPARQLCSALSSAFSPLLLQSLRRSPAGNATQPATPTMEHGGRSDSAAARRMGRLASHLLPPTSQMEEVSILRGSNCRAKGAAPGLKVAVLGASGGIGQPLSLLMKMNPLVSVLHLYDVVNTPGVTADISHMNTGAVVRGFLGQPQLENALTGMDLVIIPAGIPRKPGMTRDDLFNINAGIVRTLCEGIAKCCPNAIVNVISNPVNSTVPIAAEVFKKAGTYNPKRLLGVTTLDVVRANTFVGEVLGLDPRDVNVPVVGGHAGVTILPLLSQVNPPCSFTPEEISYLTSRIQNGGTEVVEAKAGAGSATLSMAYAAAKFADACLRGLHGDAGIVECSYVDSQVTELPFFASKVLLGRSGIEEILPLGPLNEFERAGLEKAKKELSESIQKGVSFVNNVVFRKVLSANFTMHICREIAGSGGNRSCTPMFLL</sequence>
<dbReference type="EnsemblPlants" id="AVESA.00010b.r2.4AG0584720.1">
    <property type="protein sequence ID" value="AVESA.00010b.r2.4AG0584720.1.CDS"/>
    <property type="gene ID" value="AVESA.00010b.r2.4AG0584720"/>
</dbReference>
<protein>
    <submittedName>
        <fullName evidence="1">Uncharacterized protein</fullName>
    </submittedName>
</protein>
<dbReference type="Proteomes" id="UP001732700">
    <property type="component" value="Chromosome 4A"/>
</dbReference>
<name>A0ACD5W9W5_AVESA</name>
<proteinExistence type="predicted"/>
<reference evidence="1" key="2">
    <citation type="submission" date="2025-09" db="UniProtKB">
        <authorList>
            <consortium name="EnsemblPlants"/>
        </authorList>
    </citation>
    <scope>IDENTIFICATION</scope>
</reference>
<accession>A0ACD5W9W5</accession>
<reference evidence="1" key="1">
    <citation type="submission" date="2021-05" db="EMBL/GenBank/DDBJ databases">
        <authorList>
            <person name="Scholz U."/>
            <person name="Mascher M."/>
            <person name="Fiebig A."/>
        </authorList>
    </citation>
    <scope>NUCLEOTIDE SEQUENCE [LARGE SCALE GENOMIC DNA]</scope>
</reference>
<keyword evidence="2" id="KW-1185">Reference proteome</keyword>
<evidence type="ECO:0000313" key="1">
    <source>
        <dbReference type="EnsemblPlants" id="AVESA.00010b.r2.4AG0584720.1.CDS"/>
    </source>
</evidence>
<organism evidence="1 2">
    <name type="scientific">Avena sativa</name>
    <name type="common">Oat</name>
    <dbReference type="NCBI Taxonomy" id="4498"/>
    <lineage>
        <taxon>Eukaryota</taxon>
        <taxon>Viridiplantae</taxon>
        <taxon>Streptophyta</taxon>
        <taxon>Embryophyta</taxon>
        <taxon>Tracheophyta</taxon>
        <taxon>Spermatophyta</taxon>
        <taxon>Magnoliopsida</taxon>
        <taxon>Liliopsida</taxon>
        <taxon>Poales</taxon>
        <taxon>Poaceae</taxon>
        <taxon>BOP clade</taxon>
        <taxon>Pooideae</taxon>
        <taxon>Poodae</taxon>
        <taxon>Poeae</taxon>
        <taxon>Poeae Chloroplast Group 1 (Aveneae type)</taxon>
        <taxon>Aveninae</taxon>
        <taxon>Avena</taxon>
    </lineage>
</organism>
<evidence type="ECO:0000313" key="2">
    <source>
        <dbReference type="Proteomes" id="UP001732700"/>
    </source>
</evidence>